<protein>
    <submittedName>
        <fullName evidence="1">Uncharacterized protein</fullName>
    </submittedName>
</protein>
<dbReference type="HOGENOM" id="CLU_3041697_0_0_3"/>
<sequence>MVVTLEIVNSDGTTETIVRSIKEGSKAYLSVNGEIITAQVITEAAYPAIAKEQV</sequence>
<dbReference type="EMBL" id="CP003600">
    <property type="protein sequence ID" value="AFY93086.1"/>
    <property type="molecule type" value="Genomic_DNA"/>
</dbReference>
<proteinExistence type="predicted"/>
<dbReference type="AlphaFoldDB" id="K9UF70"/>
<dbReference type="Proteomes" id="UP000010366">
    <property type="component" value="Chromosome"/>
</dbReference>
<name>K9UF70_CHAP6</name>
<evidence type="ECO:0000313" key="2">
    <source>
        <dbReference type="Proteomes" id="UP000010366"/>
    </source>
</evidence>
<keyword evidence="2" id="KW-1185">Reference proteome</keyword>
<organism evidence="1 2">
    <name type="scientific">Chamaesiphon minutus (strain ATCC 27169 / PCC 6605)</name>
    <dbReference type="NCBI Taxonomy" id="1173020"/>
    <lineage>
        <taxon>Bacteria</taxon>
        <taxon>Bacillati</taxon>
        <taxon>Cyanobacteriota</taxon>
        <taxon>Cyanophyceae</taxon>
        <taxon>Gomontiellales</taxon>
        <taxon>Chamaesiphonaceae</taxon>
        <taxon>Chamaesiphon</taxon>
    </lineage>
</organism>
<accession>K9UF70</accession>
<dbReference type="STRING" id="1173020.Cha6605_1981"/>
<reference evidence="1 2" key="1">
    <citation type="submission" date="2012-05" db="EMBL/GenBank/DDBJ databases">
        <title>Finished chromosome of genome of Chamaesiphon sp. PCC 6605.</title>
        <authorList>
            <consortium name="US DOE Joint Genome Institute"/>
            <person name="Gugger M."/>
            <person name="Coursin T."/>
            <person name="Rippka R."/>
            <person name="Tandeau De Marsac N."/>
            <person name="Huntemann M."/>
            <person name="Wei C.-L."/>
            <person name="Han J."/>
            <person name="Detter J.C."/>
            <person name="Han C."/>
            <person name="Tapia R."/>
            <person name="Chen A."/>
            <person name="Kyrpides N."/>
            <person name="Mavromatis K."/>
            <person name="Markowitz V."/>
            <person name="Szeto E."/>
            <person name="Ivanova N."/>
            <person name="Pagani I."/>
            <person name="Pati A."/>
            <person name="Goodwin L."/>
            <person name="Nordberg H.P."/>
            <person name="Cantor M.N."/>
            <person name="Hua S.X."/>
            <person name="Woyke T."/>
            <person name="Kerfeld C.A."/>
        </authorList>
    </citation>
    <scope>NUCLEOTIDE SEQUENCE [LARGE SCALE GENOMIC DNA]</scope>
    <source>
        <strain evidence="2">ATCC 27169 / PCC 6605</strain>
    </source>
</reference>
<dbReference type="RefSeq" id="WP_015159250.1">
    <property type="nucleotide sequence ID" value="NC_019697.1"/>
</dbReference>
<evidence type="ECO:0000313" key="1">
    <source>
        <dbReference type="EMBL" id="AFY93086.1"/>
    </source>
</evidence>
<gene>
    <name evidence="1" type="ORF">Cha6605_1981</name>
</gene>
<dbReference type="KEGG" id="cmp:Cha6605_1981"/>